<evidence type="ECO:0000313" key="6">
    <source>
        <dbReference type="Proteomes" id="UP001432027"/>
    </source>
</evidence>
<dbReference type="CDD" id="cd00086">
    <property type="entry name" value="homeodomain"/>
    <property type="match status" value="1"/>
</dbReference>
<dbReference type="InterPro" id="IPR001356">
    <property type="entry name" value="HD"/>
</dbReference>
<keyword evidence="2 3" id="KW-0371">Homeobox</keyword>
<proteinExistence type="predicted"/>
<dbReference type="GO" id="GO:0005634">
    <property type="term" value="C:nucleus"/>
    <property type="evidence" value="ECO:0007669"/>
    <property type="project" value="UniProtKB-SubCell"/>
</dbReference>
<dbReference type="GO" id="GO:0003677">
    <property type="term" value="F:DNA binding"/>
    <property type="evidence" value="ECO:0007669"/>
    <property type="project" value="UniProtKB-UniRule"/>
</dbReference>
<feature type="non-terminal residue" evidence="5">
    <location>
        <position position="1"/>
    </location>
</feature>
<dbReference type="Gene3D" id="1.10.10.60">
    <property type="entry name" value="Homeodomain-like"/>
    <property type="match status" value="1"/>
</dbReference>
<comment type="caution">
    <text evidence="5">The sequence shown here is derived from an EMBL/GenBank/DDBJ whole genome shotgun (WGS) entry which is preliminary data.</text>
</comment>
<name>A0AAV5S9G7_9BILA</name>
<dbReference type="PROSITE" id="PS50071">
    <property type="entry name" value="HOMEOBOX_2"/>
    <property type="match status" value="1"/>
</dbReference>
<keyword evidence="2 3" id="KW-0238">DNA-binding</keyword>
<gene>
    <name evidence="5" type="ORF">PENTCL1PPCAC_980</name>
</gene>
<evidence type="ECO:0000256" key="1">
    <source>
        <dbReference type="ARBA" id="ARBA00004123"/>
    </source>
</evidence>
<comment type="subcellular location">
    <subcellularLocation>
        <location evidence="1 2 3">Nucleus</location>
    </subcellularLocation>
</comment>
<accession>A0AAV5S9G7</accession>
<dbReference type="SMART" id="SM00389">
    <property type="entry name" value="HOX"/>
    <property type="match status" value="1"/>
</dbReference>
<organism evidence="5 6">
    <name type="scientific">Pristionchus entomophagus</name>
    <dbReference type="NCBI Taxonomy" id="358040"/>
    <lineage>
        <taxon>Eukaryota</taxon>
        <taxon>Metazoa</taxon>
        <taxon>Ecdysozoa</taxon>
        <taxon>Nematoda</taxon>
        <taxon>Chromadorea</taxon>
        <taxon>Rhabditida</taxon>
        <taxon>Rhabditina</taxon>
        <taxon>Diplogasteromorpha</taxon>
        <taxon>Diplogasteroidea</taxon>
        <taxon>Neodiplogasteridae</taxon>
        <taxon>Pristionchus</taxon>
    </lineage>
</organism>
<dbReference type="Pfam" id="PF00046">
    <property type="entry name" value="Homeodomain"/>
    <property type="match status" value="1"/>
</dbReference>
<feature type="domain" description="Homeobox" evidence="4">
    <location>
        <begin position="169"/>
        <end position="229"/>
    </location>
</feature>
<dbReference type="SUPFAM" id="SSF46689">
    <property type="entry name" value="Homeodomain-like"/>
    <property type="match status" value="1"/>
</dbReference>
<evidence type="ECO:0000259" key="4">
    <source>
        <dbReference type="PROSITE" id="PS50071"/>
    </source>
</evidence>
<keyword evidence="2 3" id="KW-0539">Nucleus</keyword>
<sequence>SSSMMMMMEPTDGSEMRAPLPPIHTLFSLLPPLPPPSQPLQHPSDLLQTLLQQQHATTLMMMQQSDGGLQPMQLSQQAQQRDAVGAEKNRIWRPYEIVLPPSPIHEAKTHDVIMTEDEDVNVDDDTEEAIVNSPKAGSSPVAPLSPGAKTAVTFLRARLPTAAMREMQLQQRACRHKLTRQQRSAFRGIFARVRYLHSTEQETLAAAFGITPGQVRNLFSNQGGRATHRNTTPMSTEEALRIIREELHKFGLALKDDDVDTKKA</sequence>
<feature type="DNA-binding region" description="Homeobox" evidence="2">
    <location>
        <begin position="171"/>
        <end position="230"/>
    </location>
</feature>
<dbReference type="EMBL" id="BTSX01000001">
    <property type="protein sequence ID" value="GMS78805.1"/>
    <property type="molecule type" value="Genomic_DNA"/>
</dbReference>
<reference evidence="5" key="1">
    <citation type="submission" date="2023-10" db="EMBL/GenBank/DDBJ databases">
        <title>Genome assembly of Pristionchus species.</title>
        <authorList>
            <person name="Yoshida K."/>
            <person name="Sommer R.J."/>
        </authorList>
    </citation>
    <scope>NUCLEOTIDE SEQUENCE</scope>
    <source>
        <strain evidence="5">RS0144</strain>
    </source>
</reference>
<evidence type="ECO:0000256" key="2">
    <source>
        <dbReference type="PROSITE-ProRule" id="PRU00108"/>
    </source>
</evidence>
<protein>
    <recommendedName>
        <fullName evidence="4">Homeobox domain-containing protein</fullName>
    </recommendedName>
</protein>
<dbReference type="AlphaFoldDB" id="A0AAV5S9G7"/>
<keyword evidence="6" id="KW-1185">Reference proteome</keyword>
<evidence type="ECO:0000256" key="3">
    <source>
        <dbReference type="RuleBase" id="RU000682"/>
    </source>
</evidence>
<evidence type="ECO:0000313" key="5">
    <source>
        <dbReference type="EMBL" id="GMS78805.1"/>
    </source>
</evidence>
<dbReference type="Proteomes" id="UP001432027">
    <property type="component" value="Unassembled WGS sequence"/>
</dbReference>
<dbReference type="InterPro" id="IPR009057">
    <property type="entry name" value="Homeodomain-like_sf"/>
</dbReference>